<evidence type="ECO:0000256" key="8">
    <source>
        <dbReference type="ARBA" id="ARBA00022833"/>
    </source>
</evidence>
<feature type="region of interest" description="Disordered" evidence="13">
    <location>
        <begin position="970"/>
        <end position="1000"/>
    </location>
</feature>
<dbReference type="Gene3D" id="3.30.420.10">
    <property type="entry name" value="Ribonuclease H-like superfamily/Ribonuclease H"/>
    <property type="match status" value="1"/>
</dbReference>
<dbReference type="InterPro" id="IPR006172">
    <property type="entry name" value="DNA-dir_DNA_pol_B"/>
</dbReference>
<keyword evidence="10 12" id="KW-0238">DNA-binding</keyword>
<name>F1KQM4_ASCSU</name>
<dbReference type="InterPro" id="IPR006134">
    <property type="entry name" value="DNA-dir_DNA_pol_B_multi_dom"/>
</dbReference>
<dbReference type="InterPro" id="IPR045846">
    <property type="entry name" value="POLBc_alpha"/>
</dbReference>
<evidence type="ECO:0000259" key="16">
    <source>
        <dbReference type="Pfam" id="PF08996"/>
    </source>
</evidence>
<dbReference type="Gene3D" id="3.30.70.2820">
    <property type="match status" value="1"/>
</dbReference>
<dbReference type="Pfam" id="PF12254">
    <property type="entry name" value="DNA_pol_alpha_N"/>
    <property type="match status" value="1"/>
</dbReference>
<dbReference type="InterPro" id="IPR006133">
    <property type="entry name" value="DNA-dir_DNA_pol_B_exonuc"/>
</dbReference>
<proteinExistence type="evidence at transcript level"/>
<keyword evidence="5 12" id="KW-0235">DNA replication</keyword>
<evidence type="ECO:0000256" key="2">
    <source>
        <dbReference type="ARBA" id="ARBA00005755"/>
    </source>
</evidence>
<comment type="subcellular location">
    <subcellularLocation>
        <location evidence="1">Nucleus</location>
    </subcellularLocation>
</comment>
<evidence type="ECO:0000256" key="5">
    <source>
        <dbReference type="ARBA" id="ARBA00022705"/>
    </source>
</evidence>
<evidence type="ECO:0000259" key="15">
    <source>
        <dbReference type="Pfam" id="PF03104"/>
    </source>
</evidence>
<dbReference type="GO" id="GO:0005658">
    <property type="term" value="C:alpha DNA polymerase:primase complex"/>
    <property type="evidence" value="ECO:0007669"/>
    <property type="project" value="TreeGrafter"/>
</dbReference>
<evidence type="ECO:0000259" key="17">
    <source>
        <dbReference type="Pfam" id="PF12254"/>
    </source>
</evidence>
<feature type="domain" description="DNA-directed DNA polymerase family B exonuclease" evidence="15">
    <location>
        <begin position="638"/>
        <end position="876"/>
    </location>
</feature>
<dbReference type="Pfam" id="PF08996">
    <property type="entry name" value="zf-DNA_Pol"/>
    <property type="match status" value="1"/>
</dbReference>
<dbReference type="SUPFAM" id="SSF90234">
    <property type="entry name" value="Zinc finger domain of DNA polymerase-alpha"/>
    <property type="match status" value="1"/>
</dbReference>
<evidence type="ECO:0000256" key="7">
    <source>
        <dbReference type="ARBA" id="ARBA00022771"/>
    </source>
</evidence>
<evidence type="ECO:0000256" key="13">
    <source>
        <dbReference type="SAM" id="MobiDB-lite"/>
    </source>
</evidence>
<dbReference type="InterPro" id="IPR024647">
    <property type="entry name" value="DNA_pol_a_cat_su_N"/>
</dbReference>
<dbReference type="GO" id="GO:0003682">
    <property type="term" value="F:chromatin binding"/>
    <property type="evidence" value="ECO:0007669"/>
    <property type="project" value="TreeGrafter"/>
</dbReference>
<dbReference type="GO" id="GO:0003887">
    <property type="term" value="F:DNA-directed DNA polymerase activity"/>
    <property type="evidence" value="ECO:0007669"/>
    <property type="project" value="UniProtKB-KW"/>
</dbReference>
<dbReference type="Gene3D" id="1.10.132.60">
    <property type="entry name" value="DNA polymerase family B, C-terminal domain"/>
    <property type="match status" value="1"/>
</dbReference>
<accession>F1KQM4</accession>
<dbReference type="GO" id="GO:0006273">
    <property type="term" value="P:lagging strand elongation"/>
    <property type="evidence" value="ECO:0007669"/>
    <property type="project" value="TreeGrafter"/>
</dbReference>
<dbReference type="Gene3D" id="3.90.1600.10">
    <property type="entry name" value="Palm domain of DNA polymerase"/>
    <property type="match status" value="1"/>
</dbReference>
<feature type="domain" description="Zinc finger DNA-directed DNA polymerase family B alpha" evidence="16">
    <location>
        <begin position="1428"/>
        <end position="1609"/>
    </location>
</feature>
<feature type="region of interest" description="Disordered" evidence="13">
    <location>
        <begin position="64"/>
        <end position="160"/>
    </location>
</feature>
<dbReference type="FunFam" id="1.10.287.690:FF:000003">
    <property type="entry name" value="DNA polymerase"/>
    <property type="match status" value="1"/>
</dbReference>
<dbReference type="GO" id="GO:0008270">
    <property type="term" value="F:zinc ion binding"/>
    <property type="evidence" value="ECO:0007669"/>
    <property type="project" value="UniProtKB-KW"/>
</dbReference>
<dbReference type="InterPro" id="IPR043502">
    <property type="entry name" value="DNA/RNA_pol_sf"/>
</dbReference>
<dbReference type="InterPro" id="IPR012337">
    <property type="entry name" value="RNaseH-like_sf"/>
</dbReference>
<evidence type="ECO:0000256" key="3">
    <source>
        <dbReference type="ARBA" id="ARBA00022679"/>
    </source>
</evidence>
<comment type="catalytic activity">
    <reaction evidence="12">
        <text>DNA(n) + a 2'-deoxyribonucleoside 5'-triphosphate = DNA(n+1) + diphosphate</text>
        <dbReference type="Rhea" id="RHEA:22508"/>
        <dbReference type="Rhea" id="RHEA-COMP:17339"/>
        <dbReference type="Rhea" id="RHEA-COMP:17340"/>
        <dbReference type="ChEBI" id="CHEBI:33019"/>
        <dbReference type="ChEBI" id="CHEBI:61560"/>
        <dbReference type="ChEBI" id="CHEBI:173112"/>
        <dbReference type="EC" id="2.7.7.7"/>
    </reaction>
</comment>
<dbReference type="GO" id="GO:0000166">
    <property type="term" value="F:nucleotide binding"/>
    <property type="evidence" value="ECO:0007669"/>
    <property type="project" value="InterPro"/>
</dbReference>
<dbReference type="PROSITE" id="PS00116">
    <property type="entry name" value="DNA_POLYMERASE_B"/>
    <property type="match status" value="1"/>
</dbReference>
<keyword evidence="3 12" id="KW-0808">Transferase</keyword>
<sequence length="1617" mass="184703">MDMGGLTERKKEKKEKPKKGRLDSFLSAVVPKKAKDENQISIENDPDVEAMLKECEFDNPLRAVNEEEEERMHPLDPYSRNPFKRHRSPSPNLLAPRPIKTKFTRIANPHIESSKEIPMSSSDDELVVRNPFKATSSGGERRSSRRAHISRRKETQNKALEEVRRARATGLVHRVDVDNLIKPVYEEVDEDEYINIVRERQNDDFVVDDDGSGYVDHGVDIFDDEDEMDMGGLTERKKEKKEKPKKGRLDSFLSAVVPKKAKDENQISIENDPDVEAMLKECEFDNPLRAVNEEEEERMHPLDPYSRNPFKRHRSPSPNLLAPRPIKTKFTRIANPHLESSEDVRQRSTACLRQEKSPRTVSCSKPERSPISTKQDAVVFTKSLASGPMKSSVADGEGADGILKHDEPDEEMDEDNFGVDDDLPEETVDNEPLPDVNSFAQTHRSRAAPTTDVEKQKDLSQDVFALDWNESMISVTDVSETVDVKEGLLETAAVDGSFIREDDDGRSIVRFYWLDAFEDPIKFPGTVYLFGRVINNSISESCCVIVRNIWRQVFFLPRETRFLNGIDSGEKVDFLEVNNEVQSLLKQIGVSIVKCRPTKRNFAFNDGIIPKNAEVLEVQYSSTFPKLSAEMKGDTFSHVFNTTATAMERLLLEVDMRGPSWMEITDYVVSSPQQSYAKHEFIVDMERMKSLRVVECGDPMPTVTLMAINFTATMSDKKENEITMISFIVDSKCSLNKPTTVRNKLERYCLLTKSSHRALPFDLQQRLKEARIDTHVFEASNERHLLSQFLCRLQEFDPDVLLGHDMPTQLSILVARLEKLKIAQWSRTSRLKRSLAIKQLGRSKSAHWELTAGRLVVDSRSSAMELVKSRSYDLDELGSNLLGINAASRTVDSAESFLNSTRLIKAINQSWQDAWMALAIIAELNALPLFVQITQTVGGVLSRTLMGGRAERNEFLLLHAFQKAGYVPPNKHQYEHKKKTQSTEKAIAEDEQEEHVDEKSSKKAQYTGGLVLEPKKGLYDKYVLLLDFNSLYPSIIQEYNICFTTVDQSKRKDESEVPELPDNQNEGILPREIRVLVERRRDVKNLMSSEKLSDHQRQQYNIRQMALKLTANSMYGCLGFTHSRFYAKPLAALITSRGREILMHTKDLVEKQGYAVIYGDTDSIMINTGLEDLEQVKKLGLELKRMVNKCHKRLELDIDGVYKRLLLLKKKKYAGLAVDLNDSSKVKREMKGLDIVRRDWSVLAKDIGNEVVDMILSLSLGRDELVERIHDRLRALRKELDEGLIDISKYEILKQLTRDPNEYTDIKAQPHAAVARRLNASGKFHFHRGDTVSYIICEDGSGNSAAQRAYHKSEITSRSELTIDTLYYLAHQVHPVVCRLCEPIEETDAVQIAEALGLDSSGYRSRGVLMNEYHDDNEDFSLGLNYDFSRCRPFTFNCPYDGCKAEIEIREALQGEGLDIGFCLGECQKCKRSLIRYGAYLINRLHLAQNSAIEEYYTSSFICEDIVCAYRTRMHVLNWSREGVHCPRCHIGIMRREKTARMLFEQQSFFRSLFDLPKAISECKPEQQKKLKTCRDAEKIFALHASLLGICDEYLSRNDFNRVSLAYLFASMRTVFV</sequence>
<dbReference type="InterPro" id="IPR023211">
    <property type="entry name" value="DNA_pol_palm_dom_sf"/>
</dbReference>
<dbReference type="InterPro" id="IPR042087">
    <property type="entry name" value="DNA_pol_B_thumb"/>
</dbReference>
<dbReference type="EC" id="2.7.7.7" evidence="12"/>
<evidence type="ECO:0000256" key="12">
    <source>
        <dbReference type="RuleBase" id="RU000442"/>
    </source>
</evidence>
<dbReference type="Pfam" id="PF03104">
    <property type="entry name" value="DNA_pol_B_exo1"/>
    <property type="match status" value="1"/>
</dbReference>
<feature type="domain" description="DNA-directed DNA polymerase family B multifunctional" evidence="14">
    <location>
        <begin position="941"/>
        <end position="1384"/>
    </location>
</feature>
<dbReference type="GO" id="GO:0033554">
    <property type="term" value="P:cellular response to stress"/>
    <property type="evidence" value="ECO:0007669"/>
    <property type="project" value="UniProtKB-ARBA"/>
</dbReference>
<dbReference type="SUPFAM" id="SSF53098">
    <property type="entry name" value="Ribonuclease H-like"/>
    <property type="match status" value="1"/>
</dbReference>
<feature type="region of interest" description="Disordered" evidence="13">
    <location>
        <begin position="387"/>
        <end position="454"/>
    </location>
</feature>
<dbReference type="InterPro" id="IPR015088">
    <property type="entry name" value="Znf_DNA-dir_DNA_pol_B_alpha"/>
</dbReference>
<dbReference type="GO" id="GO:0003697">
    <property type="term" value="F:single-stranded DNA binding"/>
    <property type="evidence" value="ECO:0007669"/>
    <property type="project" value="TreeGrafter"/>
</dbReference>
<dbReference type="PANTHER" id="PTHR45861:SF1">
    <property type="entry name" value="DNA POLYMERASE ALPHA CATALYTIC SUBUNIT"/>
    <property type="match status" value="1"/>
</dbReference>
<dbReference type="Pfam" id="PF00136">
    <property type="entry name" value="DNA_pol_B"/>
    <property type="match status" value="1"/>
</dbReference>
<dbReference type="NCBIfam" id="TIGR00592">
    <property type="entry name" value="pol2"/>
    <property type="match status" value="1"/>
</dbReference>
<evidence type="ECO:0000313" key="18">
    <source>
        <dbReference type="EMBL" id="ADY40178.1"/>
    </source>
</evidence>
<protein>
    <recommendedName>
        <fullName evidence="12">DNA polymerase</fullName>
        <ecNumber evidence="12">2.7.7.7</ecNumber>
    </recommendedName>
</protein>
<dbReference type="Gene3D" id="1.10.287.690">
    <property type="entry name" value="Helix hairpin bin"/>
    <property type="match status" value="1"/>
</dbReference>
<dbReference type="GO" id="GO:1902975">
    <property type="term" value="P:mitotic DNA replication initiation"/>
    <property type="evidence" value="ECO:0007669"/>
    <property type="project" value="InterPro"/>
</dbReference>
<feature type="compositionally biased region" description="Acidic residues" evidence="13">
    <location>
        <begin position="408"/>
        <end position="429"/>
    </location>
</feature>
<evidence type="ECO:0000256" key="11">
    <source>
        <dbReference type="ARBA" id="ARBA00023242"/>
    </source>
</evidence>
<dbReference type="PRINTS" id="PR00106">
    <property type="entry name" value="DNAPOLB"/>
</dbReference>
<dbReference type="Gene3D" id="2.40.50.730">
    <property type="match status" value="1"/>
</dbReference>
<keyword evidence="7" id="KW-0863">Zinc-finger</keyword>
<dbReference type="CDD" id="cd05532">
    <property type="entry name" value="POLBc_alpha"/>
    <property type="match status" value="1"/>
</dbReference>
<evidence type="ECO:0000259" key="14">
    <source>
        <dbReference type="Pfam" id="PF00136"/>
    </source>
</evidence>
<dbReference type="SMART" id="SM00486">
    <property type="entry name" value="POLBc"/>
    <property type="match status" value="1"/>
</dbReference>
<evidence type="ECO:0000256" key="10">
    <source>
        <dbReference type="ARBA" id="ARBA00023125"/>
    </source>
</evidence>
<evidence type="ECO:0000256" key="1">
    <source>
        <dbReference type="ARBA" id="ARBA00004123"/>
    </source>
</evidence>
<feature type="region of interest" description="Disordered" evidence="13">
    <location>
        <begin position="1"/>
        <end position="24"/>
    </location>
</feature>
<dbReference type="Gene3D" id="1.10.3200.20">
    <property type="entry name" value="DNA Polymerase alpha, zinc finger"/>
    <property type="match status" value="1"/>
</dbReference>
<dbReference type="GO" id="GO:0003688">
    <property type="term" value="F:DNA replication origin binding"/>
    <property type="evidence" value="ECO:0007669"/>
    <property type="project" value="TreeGrafter"/>
</dbReference>
<evidence type="ECO:0000256" key="9">
    <source>
        <dbReference type="ARBA" id="ARBA00022932"/>
    </source>
</evidence>
<dbReference type="InterPro" id="IPR038256">
    <property type="entry name" value="Pol_alpha_znc_sf"/>
</dbReference>
<feature type="region of interest" description="Disordered" evidence="13">
    <location>
        <begin position="336"/>
        <end position="370"/>
    </location>
</feature>
<dbReference type="InterPro" id="IPR036397">
    <property type="entry name" value="RNaseH_sf"/>
</dbReference>
<feature type="domain" description="DNA polymerase alpha catalytic subunit N-terminal" evidence="17">
    <location>
        <begin position="160"/>
        <end position="223"/>
    </location>
</feature>
<comment type="similarity">
    <text evidence="2 12">Belongs to the DNA polymerase type-B family.</text>
</comment>
<dbReference type="InterPro" id="IPR017964">
    <property type="entry name" value="DNA-dir_DNA_pol_B_CS"/>
</dbReference>
<reference evidence="18" key="1">
    <citation type="journal article" date="2011" name="Genome Res.">
        <title>Deep small RNA sequencing from the nematode Ascaris reveals conservation, functional diversification, and novel developmental profiles.</title>
        <authorList>
            <person name="Wang J."/>
            <person name="Czech B."/>
            <person name="Crunk A."/>
            <person name="Wallace A."/>
            <person name="Mitreva M."/>
            <person name="Hannon G.J."/>
            <person name="Davis R.E."/>
        </authorList>
    </citation>
    <scope>NUCLEOTIDE SEQUENCE</scope>
</reference>
<dbReference type="EMBL" id="JI164291">
    <property type="protein sequence ID" value="ADY40178.1"/>
    <property type="molecule type" value="mRNA"/>
</dbReference>
<dbReference type="FunFam" id="1.10.132.60:FF:000004">
    <property type="entry name" value="DNA polymerase"/>
    <property type="match status" value="1"/>
</dbReference>
<dbReference type="GO" id="GO:0006272">
    <property type="term" value="P:leading strand elongation"/>
    <property type="evidence" value="ECO:0007669"/>
    <property type="project" value="TreeGrafter"/>
</dbReference>
<keyword evidence="6" id="KW-0479">Metal-binding</keyword>
<dbReference type="PANTHER" id="PTHR45861">
    <property type="entry name" value="DNA POLYMERASE ALPHA CATALYTIC SUBUNIT"/>
    <property type="match status" value="1"/>
</dbReference>
<feature type="region of interest" description="Disordered" evidence="13">
    <location>
        <begin position="291"/>
        <end position="323"/>
    </location>
</feature>
<dbReference type="SUPFAM" id="SSF56672">
    <property type="entry name" value="DNA/RNA polymerases"/>
    <property type="match status" value="1"/>
</dbReference>
<dbReference type="CDD" id="cd05776">
    <property type="entry name" value="DNA_polB_alpha_exo"/>
    <property type="match status" value="1"/>
</dbReference>
<evidence type="ECO:0000256" key="4">
    <source>
        <dbReference type="ARBA" id="ARBA00022695"/>
    </source>
</evidence>
<organism evidence="18">
    <name type="scientific">Ascaris suum</name>
    <name type="common">Pig roundworm</name>
    <name type="synonym">Ascaris lumbricoides</name>
    <dbReference type="NCBI Taxonomy" id="6253"/>
    <lineage>
        <taxon>Eukaryota</taxon>
        <taxon>Metazoa</taxon>
        <taxon>Ecdysozoa</taxon>
        <taxon>Nematoda</taxon>
        <taxon>Chromadorea</taxon>
        <taxon>Rhabditida</taxon>
        <taxon>Spirurina</taxon>
        <taxon>Ascaridomorpha</taxon>
        <taxon>Ascaridoidea</taxon>
        <taxon>Ascarididae</taxon>
        <taxon>Ascaris</taxon>
    </lineage>
</organism>
<evidence type="ECO:0000256" key="6">
    <source>
        <dbReference type="ARBA" id="ARBA00022723"/>
    </source>
</evidence>
<keyword evidence="8" id="KW-0862">Zinc</keyword>
<keyword evidence="9 12" id="KW-0239">DNA-directed DNA polymerase</keyword>
<keyword evidence="11" id="KW-0539">Nucleus</keyword>
<keyword evidence="4 12" id="KW-0548">Nucleotidyltransferase</keyword>